<sequence>MDQPGLAHHVSFHMHEEDHDRLHLKPPTVSLRSISKSDPHLSIPHLLLSQDEAHPSLNRIVSGLFHVGSALRTPHASCGNLEVLIQYRYLSLQRFFENFL</sequence>
<dbReference type="AlphaFoldDB" id="A0A0D8XFE4"/>
<protein>
    <submittedName>
        <fullName evidence="2">Uncharacterized protein</fullName>
    </submittedName>
</protein>
<keyword evidence="3" id="KW-1185">Reference proteome</keyword>
<name>A0A0D8XFE4_DICVI</name>
<dbReference type="EMBL" id="KN716575">
    <property type="protein sequence ID" value="KJH43283.1"/>
    <property type="molecule type" value="Genomic_DNA"/>
</dbReference>
<reference evidence="3" key="2">
    <citation type="journal article" date="2016" name="Sci. Rep.">
        <title>Dictyocaulus viviparus genome, variome and transcriptome elucidate lungworm biology and support future intervention.</title>
        <authorList>
            <person name="McNulty S.N."/>
            <person name="Strube C."/>
            <person name="Rosa B.A."/>
            <person name="Martin J.C."/>
            <person name="Tyagi R."/>
            <person name="Choi Y.J."/>
            <person name="Wang Q."/>
            <person name="Hallsworth Pepin K."/>
            <person name="Zhang X."/>
            <person name="Ozersky P."/>
            <person name="Wilson R.K."/>
            <person name="Sternberg P.W."/>
            <person name="Gasser R.B."/>
            <person name="Mitreva M."/>
        </authorList>
    </citation>
    <scope>NUCLEOTIDE SEQUENCE [LARGE SCALE GENOMIC DNA]</scope>
    <source>
        <strain evidence="3">HannoverDv2000</strain>
    </source>
</reference>
<organism evidence="2 3">
    <name type="scientific">Dictyocaulus viviparus</name>
    <name type="common">Bovine lungworm</name>
    <dbReference type="NCBI Taxonomy" id="29172"/>
    <lineage>
        <taxon>Eukaryota</taxon>
        <taxon>Metazoa</taxon>
        <taxon>Ecdysozoa</taxon>
        <taxon>Nematoda</taxon>
        <taxon>Chromadorea</taxon>
        <taxon>Rhabditida</taxon>
        <taxon>Rhabditina</taxon>
        <taxon>Rhabditomorpha</taxon>
        <taxon>Strongyloidea</taxon>
        <taxon>Metastrongylidae</taxon>
        <taxon>Dictyocaulus</taxon>
    </lineage>
</organism>
<gene>
    <name evidence="2" type="ORF">DICVIV_10702</name>
</gene>
<feature type="region of interest" description="Disordered" evidence="1">
    <location>
        <begin position="1"/>
        <end position="21"/>
    </location>
</feature>
<evidence type="ECO:0000256" key="1">
    <source>
        <dbReference type="SAM" id="MobiDB-lite"/>
    </source>
</evidence>
<dbReference type="STRING" id="29172.A0A0D8XFE4"/>
<dbReference type="Proteomes" id="UP000053766">
    <property type="component" value="Unassembled WGS sequence"/>
</dbReference>
<reference evidence="2 3" key="1">
    <citation type="submission" date="2013-11" db="EMBL/GenBank/DDBJ databases">
        <title>Draft genome of the bovine lungworm Dictyocaulus viviparus.</title>
        <authorList>
            <person name="Mitreva M."/>
        </authorList>
    </citation>
    <scope>NUCLEOTIDE SEQUENCE [LARGE SCALE GENOMIC DNA]</scope>
    <source>
        <strain evidence="2 3">HannoverDv2000</strain>
    </source>
</reference>
<dbReference type="OrthoDB" id="5824236at2759"/>
<proteinExistence type="predicted"/>
<evidence type="ECO:0000313" key="3">
    <source>
        <dbReference type="Proteomes" id="UP000053766"/>
    </source>
</evidence>
<accession>A0A0D8XFE4</accession>
<evidence type="ECO:0000313" key="2">
    <source>
        <dbReference type="EMBL" id="KJH43283.1"/>
    </source>
</evidence>